<gene>
    <name evidence="1" type="ORF">RHGRI_014939</name>
</gene>
<dbReference type="AlphaFoldDB" id="A0AAV6KBY6"/>
<evidence type="ECO:0000313" key="2">
    <source>
        <dbReference type="Proteomes" id="UP000823749"/>
    </source>
</evidence>
<reference evidence="1" key="1">
    <citation type="submission" date="2020-08" db="EMBL/GenBank/DDBJ databases">
        <title>Plant Genome Project.</title>
        <authorList>
            <person name="Zhang R.-G."/>
        </authorList>
    </citation>
    <scope>NUCLEOTIDE SEQUENCE</scope>
    <source>
        <strain evidence="1">WSP0</strain>
        <tissue evidence="1">Leaf</tissue>
    </source>
</reference>
<dbReference type="EMBL" id="JACTNZ010000005">
    <property type="protein sequence ID" value="KAG5549798.1"/>
    <property type="molecule type" value="Genomic_DNA"/>
</dbReference>
<evidence type="ECO:0000313" key="1">
    <source>
        <dbReference type="EMBL" id="KAG5549798.1"/>
    </source>
</evidence>
<keyword evidence="2" id="KW-1185">Reference proteome</keyword>
<comment type="caution">
    <text evidence="1">The sequence shown here is derived from an EMBL/GenBank/DDBJ whole genome shotgun (WGS) entry which is preliminary data.</text>
</comment>
<accession>A0AAV6KBY6</accession>
<proteinExistence type="predicted"/>
<sequence>MEIILHTDICWASHEPRGFSDDIDALDLILRKMRKPVKVFALRPIIVTEIKMPQVGKVAELMRNWTRKAIPGH</sequence>
<dbReference type="Proteomes" id="UP000823749">
    <property type="component" value="Chromosome 5"/>
</dbReference>
<name>A0AAV6KBY6_9ERIC</name>
<protein>
    <submittedName>
        <fullName evidence="1">Uncharacterized protein</fullName>
    </submittedName>
</protein>
<organism evidence="1 2">
    <name type="scientific">Rhododendron griersonianum</name>
    <dbReference type="NCBI Taxonomy" id="479676"/>
    <lineage>
        <taxon>Eukaryota</taxon>
        <taxon>Viridiplantae</taxon>
        <taxon>Streptophyta</taxon>
        <taxon>Embryophyta</taxon>
        <taxon>Tracheophyta</taxon>
        <taxon>Spermatophyta</taxon>
        <taxon>Magnoliopsida</taxon>
        <taxon>eudicotyledons</taxon>
        <taxon>Gunneridae</taxon>
        <taxon>Pentapetalae</taxon>
        <taxon>asterids</taxon>
        <taxon>Ericales</taxon>
        <taxon>Ericaceae</taxon>
        <taxon>Ericoideae</taxon>
        <taxon>Rhodoreae</taxon>
        <taxon>Rhododendron</taxon>
    </lineage>
</organism>